<accession>A0ABS5G7F3</accession>
<dbReference type="PROSITE" id="PS50052">
    <property type="entry name" value="GUANYLATE_KINASE_2"/>
    <property type="match status" value="1"/>
</dbReference>
<comment type="catalytic activity">
    <reaction evidence="1 6">
        <text>alpha-D-ribose 1,5-bisphosphate + ATP = 5-phospho-alpha-D-ribose 1-diphosphate + ADP</text>
        <dbReference type="Rhea" id="RHEA:20109"/>
        <dbReference type="ChEBI" id="CHEBI:30616"/>
        <dbReference type="ChEBI" id="CHEBI:58017"/>
        <dbReference type="ChEBI" id="CHEBI:68688"/>
        <dbReference type="ChEBI" id="CHEBI:456216"/>
        <dbReference type="EC" id="2.7.4.23"/>
    </reaction>
</comment>
<evidence type="ECO:0000256" key="5">
    <source>
        <dbReference type="ARBA" id="ARBA00022840"/>
    </source>
</evidence>
<feature type="domain" description="Guanylate kinase-like" evidence="8">
    <location>
        <begin position="18"/>
        <end position="192"/>
    </location>
</feature>
<dbReference type="Proteomes" id="UP001314635">
    <property type="component" value="Unassembled WGS sequence"/>
</dbReference>
<evidence type="ECO:0000259" key="8">
    <source>
        <dbReference type="PROSITE" id="PS50052"/>
    </source>
</evidence>
<comment type="pathway">
    <text evidence="2 6">Metabolic intermediate biosynthesis; 5-phospho-alpha-D-ribose 1-diphosphate biosynthesis; 5-phospho-alpha-D-ribose 1-diphosphate from D-ribose 5-phosphate (route II): step 3/3.</text>
</comment>
<keyword evidence="10" id="KW-1185">Reference proteome</keyword>
<sequence length="214" mass="22875">MSEAAAVAQDLREKLGPGRLVLVVGPSGAGKDTLLNVARRDCAGDDRVVFPQRIVTRAASAFEDNLEMSAAGFREALDAGQFALHWDAHGHGYGVPRSINDDILAGRTVVVNVSRTVIAAARRSYAHVIVVTITAPPDVLAERLGKRHRPSDGDISERLHRAVNDDDVAADVTIVNVGDPEPHGHRLTQIIRGPREATPVEATEGGSHVGHHHD</sequence>
<keyword evidence="4 6" id="KW-0547">Nucleotide-binding</keyword>
<organism evidence="9 10">
    <name type="scientific">Bradyrhizobium denitrificans</name>
    <dbReference type="NCBI Taxonomy" id="2734912"/>
    <lineage>
        <taxon>Bacteria</taxon>
        <taxon>Pseudomonadati</taxon>
        <taxon>Pseudomonadota</taxon>
        <taxon>Alphaproteobacteria</taxon>
        <taxon>Hyphomicrobiales</taxon>
        <taxon>Nitrobacteraceae</taxon>
        <taxon>Bradyrhizobium</taxon>
    </lineage>
</organism>
<evidence type="ECO:0000256" key="1">
    <source>
        <dbReference type="ARBA" id="ARBA00000373"/>
    </source>
</evidence>
<dbReference type="InterPro" id="IPR008144">
    <property type="entry name" value="Guanylate_kin-like_dom"/>
</dbReference>
<dbReference type="Gene3D" id="3.40.50.300">
    <property type="entry name" value="P-loop containing nucleotide triphosphate hydrolases"/>
    <property type="match status" value="1"/>
</dbReference>
<evidence type="ECO:0000256" key="3">
    <source>
        <dbReference type="ARBA" id="ARBA00022679"/>
    </source>
</evidence>
<evidence type="ECO:0000256" key="7">
    <source>
        <dbReference type="SAM" id="MobiDB-lite"/>
    </source>
</evidence>
<evidence type="ECO:0000256" key="2">
    <source>
        <dbReference type="ARBA" id="ARBA00005069"/>
    </source>
</evidence>
<dbReference type="InterPro" id="IPR012699">
    <property type="entry name" value="PhnN"/>
</dbReference>
<dbReference type="PANTHER" id="PTHR23117">
    <property type="entry name" value="GUANYLATE KINASE-RELATED"/>
    <property type="match status" value="1"/>
</dbReference>
<dbReference type="InterPro" id="IPR008145">
    <property type="entry name" value="GK/Ca_channel_bsu"/>
</dbReference>
<dbReference type="PANTHER" id="PTHR23117:SF8">
    <property type="entry name" value="RIBOSE 1,5-BISPHOSPHATE PHOSPHOKINASE PHNN"/>
    <property type="match status" value="1"/>
</dbReference>
<feature type="region of interest" description="Disordered" evidence="7">
    <location>
        <begin position="195"/>
        <end position="214"/>
    </location>
</feature>
<evidence type="ECO:0000313" key="9">
    <source>
        <dbReference type="EMBL" id="MBR1137247.1"/>
    </source>
</evidence>
<dbReference type="EC" id="2.7.4.23" evidence="6"/>
<dbReference type="SMART" id="SM00072">
    <property type="entry name" value="GuKc"/>
    <property type="match status" value="1"/>
</dbReference>
<keyword evidence="3 6" id="KW-0808">Transferase</keyword>
<dbReference type="InterPro" id="IPR027417">
    <property type="entry name" value="P-loop_NTPase"/>
</dbReference>
<dbReference type="NCBIfam" id="TIGR02322">
    <property type="entry name" value="phosphon_PhnN"/>
    <property type="match status" value="1"/>
</dbReference>
<comment type="similarity">
    <text evidence="6">Belongs to the ribose 1,5-bisphosphokinase family.</text>
</comment>
<proteinExistence type="inferred from homology"/>
<feature type="binding site" evidence="6">
    <location>
        <begin position="25"/>
        <end position="32"/>
    </location>
    <ligand>
        <name>ATP</name>
        <dbReference type="ChEBI" id="CHEBI:30616"/>
    </ligand>
</feature>
<name>A0ABS5G7F3_9BRAD</name>
<comment type="function">
    <text evidence="6">Catalyzes the phosphorylation of ribose 1,5-bisphosphate to 5-phospho-D-ribosyl alpha-1-diphosphate (PRPP).</text>
</comment>
<evidence type="ECO:0000313" key="10">
    <source>
        <dbReference type="Proteomes" id="UP001314635"/>
    </source>
</evidence>
<evidence type="ECO:0000256" key="4">
    <source>
        <dbReference type="ARBA" id="ARBA00022741"/>
    </source>
</evidence>
<keyword evidence="5 6" id="KW-0067">ATP-binding</keyword>
<comment type="caution">
    <text evidence="9">The sequence shown here is derived from an EMBL/GenBank/DDBJ whole genome shotgun (WGS) entry which is preliminary data.</text>
</comment>
<dbReference type="HAMAP" id="MF_00836">
    <property type="entry name" value="PhnN"/>
    <property type="match status" value="1"/>
</dbReference>
<gene>
    <name evidence="6 9" type="primary">phnN</name>
    <name evidence="9" type="ORF">JQ619_15850</name>
</gene>
<evidence type="ECO:0000256" key="6">
    <source>
        <dbReference type="HAMAP-Rule" id="MF_00836"/>
    </source>
</evidence>
<reference evidence="10" key="1">
    <citation type="journal article" date="2021" name="ISME J.">
        <title>Evolutionary origin and ecological implication of a unique nif island in free-living Bradyrhizobium lineages.</title>
        <authorList>
            <person name="Tao J."/>
        </authorList>
    </citation>
    <scope>NUCLEOTIDE SEQUENCE [LARGE SCALE GENOMIC DNA]</scope>
    <source>
        <strain evidence="10">SZCCT0094</strain>
    </source>
</reference>
<dbReference type="EMBL" id="JAFCLK010000013">
    <property type="protein sequence ID" value="MBR1137247.1"/>
    <property type="molecule type" value="Genomic_DNA"/>
</dbReference>
<dbReference type="SUPFAM" id="SSF52540">
    <property type="entry name" value="P-loop containing nucleoside triphosphate hydrolases"/>
    <property type="match status" value="1"/>
</dbReference>
<protein>
    <recommendedName>
        <fullName evidence="6">Ribose 1,5-bisphosphate phosphokinase PhnN</fullName>
        <ecNumber evidence="6">2.7.4.23</ecNumber>
    </recommendedName>
    <alternativeName>
        <fullName evidence="6">Ribose 1,5-bisphosphokinase</fullName>
    </alternativeName>
</protein>
<dbReference type="RefSeq" id="WP_012045743.1">
    <property type="nucleotide sequence ID" value="NZ_JABFDP010000024.1"/>
</dbReference>